<keyword evidence="2" id="KW-0472">Membrane</keyword>
<evidence type="ECO:0000313" key="4">
    <source>
        <dbReference type="Proteomes" id="UP000193560"/>
    </source>
</evidence>
<proteinExistence type="predicted"/>
<comment type="caution">
    <text evidence="3">The sequence shown here is derived from an EMBL/GenBank/DDBJ whole genome shotgun (WGS) entry which is preliminary data.</text>
</comment>
<dbReference type="AlphaFoldDB" id="A0A1X2IH73"/>
<evidence type="ECO:0000256" key="1">
    <source>
        <dbReference type="SAM" id="MobiDB-lite"/>
    </source>
</evidence>
<organism evidence="3 4">
    <name type="scientific">Absidia repens</name>
    <dbReference type="NCBI Taxonomy" id="90262"/>
    <lineage>
        <taxon>Eukaryota</taxon>
        <taxon>Fungi</taxon>
        <taxon>Fungi incertae sedis</taxon>
        <taxon>Mucoromycota</taxon>
        <taxon>Mucoromycotina</taxon>
        <taxon>Mucoromycetes</taxon>
        <taxon>Mucorales</taxon>
        <taxon>Cunninghamellaceae</taxon>
        <taxon>Absidia</taxon>
    </lineage>
</organism>
<gene>
    <name evidence="3" type="ORF">BCR42DRAFT_415725</name>
</gene>
<keyword evidence="2" id="KW-0812">Transmembrane</keyword>
<feature type="compositionally biased region" description="Polar residues" evidence="1">
    <location>
        <begin position="260"/>
        <end position="270"/>
    </location>
</feature>
<dbReference type="OrthoDB" id="2431604at2759"/>
<feature type="compositionally biased region" description="Basic and acidic residues" evidence="1">
    <location>
        <begin position="219"/>
        <end position="228"/>
    </location>
</feature>
<feature type="transmembrane region" description="Helical" evidence="2">
    <location>
        <begin position="90"/>
        <end position="107"/>
    </location>
</feature>
<dbReference type="EMBL" id="MCGE01000012">
    <property type="protein sequence ID" value="ORZ15685.1"/>
    <property type="molecule type" value="Genomic_DNA"/>
</dbReference>
<dbReference type="Proteomes" id="UP000193560">
    <property type="component" value="Unassembled WGS sequence"/>
</dbReference>
<feature type="transmembrane region" description="Helical" evidence="2">
    <location>
        <begin position="60"/>
        <end position="84"/>
    </location>
</feature>
<reference evidence="3 4" key="1">
    <citation type="submission" date="2016-07" db="EMBL/GenBank/DDBJ databases">
        <title>Pervasive Adenine N6-methylation of Active Genes in Fungi.</title>
        <authorList>
            <consortium name="DOE Joint Genome Institute"/>
            <person name="Mondo S.J."/>
            <person name="Dannebaum R.O."/>
            <person name="Kuo R.C."/>
            <person name="Labutti K."/>
            <person name="Haridas S."/>
            <person name="Kuo A."/>
            <person name="Salamov A."/>
            <person name="Ahrendt S.R."/>
            <person name="Lipzen A."/>
            <person name="Sullivan W."/>
            <person name="Andreopoulos W.B."/>
            <person name="Clum A."/>
            <person name="Lindquist E."/>
            <person name="Daum C."/>
            <person name="Ramamoorthy G.K."/>
            <person name="Gryganskyi A."/>
            <person name="Culley D."/>
            <person name="Magnuson J.K."/>
            <person name="James T.Y."/>
            <person name="O'Malley M.A."/>
            <person name="Stajich J.E."/>
            <person name="Spatafora J.W."/>
            <person name="Visel A."/>
            <person name="Grigoriev I.V."/>
        </authorList>
    </citation>
    <scope>NUCLEOTIDE SEQUENCE [LARGE SCALE GENOMIC DNA]</scope>
    <source>
        <strain evidence="3 4">NRRL 1336</strain>
    </source>
</reference>
<protein>
    <submittedName>
        <fullName evidence="3">Uncharacterized protein</fullName>
    </submittedName>
</protein>
<evidence type="ECO:0000256" key="2">
    <source>
        <dbReference type="SAM" id="Phobius"/>
    </source>
</evidence>
<feature type="region of interest" description="Disordered" evidence="1">
    <location>
        <begin position="219"/>
        <end position="270"/>
    </location>
</feature>
<name>A0A1X2IH73_9FUNG</name>
<keyword evidence="2" id="KW-1133">Transmembrane helix</keyword>
<keyword evidence="4" id="KW-1185">Reference proteome</keyword>
<accession>A0A1X2IH73</accession>
<sequence>MGLAEFALISRKWKPATLLHKTTNEYPSLLEYISSDVLDSRLSTISTLIRNTYPQIWIDTYLFFLAIFFVLFAAAFAIGLQATASQRDKLWYPLLILIAPVFIAFWTSRRRATHYERLKNFNDLLQKCLKEFNSADTTLHIKWQYRRLREDDTVESLGLIGPISQWQVVLVIEVIQIDPEDIHQMANEVDMVLPSYYAAVEDVVLDIGPLDRTEQHPIEQQDLSDHTHQQQPSLSYPLPPEYNGSSYIPEPRREMEYVSPATSSPPTYQR</sequence>
<evidence type="ECO:0000313" key="3">
    <source>
        <dbReference type="EMBL" id="ORZ15685.1"/>
    </source>
</evidence>